<sequence>MKHFDEIYGISADNFGLVTAAQARSAGYLPAIHCRSSLLPSRTSWNLHQGR</sequence>
<proteinExistence type="predicted"/>
<dbReference type="Proteomes" id="UP000006001">
    <property type="component" value="Unassembled WGS sequence"/>
</dbReference>
<dbReference type="HOGENOM" id="CLU_3103877_0_0_11"/>
<dbReference type="EMBL" id="ACUX02000006">
    <property type="protein sequence ID" value="EEZ61714.1"/>
    <property type="molecule type" value="Genomic_DNA"/>
</dbReference>
<reference evidence="1" key="1">
    <citation type="submission" date="2009-10" db="EMBL/GenBank/DDBJ databases">
        <authorList>
            <person name="Weinstock G."/>
            <person name="Sodergren E."/>
            <person name="Clifton S."/>
            <person name="Fulton L."/>
            <person name="Fulton B."/>
            <person name="Courtney L."/>
            <person name="Fronick C."/>
            <person name="Harrison M."/>
            <person name="Strong C."/>
            <person name="Farmer C."/>
            <person name="Delahaunty K."/>
            <person name="Markovic C."/>
            <person name="Hall O."/>
            <person name="Minx P."/>
            <person name="Tomlinson C."/>
            <person name="Mitreva M."/>
            <person name="Nelson J."/>
            <person name="Hou S."/>
            <person name="Wollam A."/>
            <person name="Pepin K.H."/>
            <person name="Johnson M."/>
            <person name="Bhonagiri V."/>
            <person name="Nash W.E."/>
            <person name="Warren W."/>
            <person name="Chinwalla A."/>
            <person name="Mardis E.R."/>
            <person name="Wilson R.K."/>
        </authorList>
    </citation>
    <scope>NUCLEOTIDE SEQUENCE [LARGE SCALE GENOMIC DNA]</scope>
    <source>
        <strain evidence="1">ATCC 700122</strain>
    </source>
</reference>
<comment type="caution">
    <text evidence="1">The sequence shown here is derived from an EMBL/GenBank/DDBJ whole genome shotgun (WGS) entry which is preliminary data.</text>
</comment>
<organism evidence="1 2">
    <name type="scientific">Slackia exigua (strain ATCC 700122 / DSM 15923 / CIP 105133 / JCM 11022 / KCTC 5966 / S-7)</name>
    <dbReference type="NCBI Taxonomy" id="649764"/>
    <lineage>
        <taxon>Bacteria</taxon>
        <taxon>Bacillati</taxon>
        <taxon>Actinomycetota</taxon>
        <taxon>Coriobacteriia</taxon>
        <taxon>Eggerthellales</taxon>
        <taxon>Eggerthellaceae</taxon>
        <taxon>Slackia</taxon>
    </lineage>
</organism>
<dbReference type="AlphaFoldDB" id="D0WGV1"/>
<keyword evidence="2" id="KW-1185">Reference proteome</keyword>
<evidence type="ECO:0000313" key="1">
    <source>
        <dbReference type="EMBL" id="EEZ61714.1"/>
    </source>
</evidence>
<protein>
    <submittedName>
        <fullName evidence="1">Uncharacterized protein</fullName>
    </submittedName>
</protein>
<accession>D0WGV1</accession>
<gene>
    <name evidence="1" type="ORF">HMPREF0762_01055</name>
</gene>
<evidence type="ECO:0000313" key="2">
    <source>
        <dbReference type="Proteomes" id="UP000006001"/>
    </source>
</evidence>
<name>D0WGV1_SLAES</name>